<keyword evidence="4" id="KW-0732">Signal</keyword>
<feature type="domain" description="HIT" evidence="7">
    <location>
        <begin position="291"/>
        <end position="400"/>
    </location>
</feature>
<feature type="chain" id="PRO_5030161045" description="HIT domain-containing protein" evidence="4">
    <location>
        <begin position="25"/>
        <end position="400"/>
    </location>
</feature>
<evidence type="ECO:0000256" key="2">
    <source>
        <dbReference type="PIRSR" id="PIRSR601310-3"/>
    </source>
</evidence>
<gene>
    <name evidence="8" type="ORF">HAKA00212_LOCUS16403</name>
</gene>
<dbReference type="Gene3D" id="1.20.1050.10">
    <property type="match status" value="1"/>
</dbReference>
<feature type="signal peptide" evidence="4">
    <location>
        <begin position="1"/>
        <end position="24"/>
    </location>
</feature>
<dbReference type="CDD" id="cd01276">
    <property type="entry name" value="PKCI_related"/>
    <property type="match status" value="1"/>
</dbReference>
<dbReference type="PROSITE" id="PS50404">
    <property type="entry name" value="GST_NTER"/>
    <property type="match status" value="1"/>
</dbReference>
<dbReference type="GO" id="GO:0003824">
    <property type="term" value="F:catalytic activity"/>
    <property type="evidence" value="ECO:0007669"/>
    <property type="project" value="InterPro"/>
</dbReference>
<feature type="domain" description="GST C-terminal" evidence="6">
    <location>
        <begin position="141"/>
        <end position="289"/>
    </location>
</feature>
<dbReference type="InterPro" id="IPR036249">
    <property type="entry name" value="Thioredoxin-like_sf"/>
</dbReference>
<proteinExistence type="predicted"/>
<dbReference type="InterPro" id="IPR036265">
    <property type="entry name" value="HIT-like_sf"/>
</dbReference>
<sequence length="400" mass="43772">MMLLRASFAARILAILLAIYGVLSFSISASGGPGKALQSTSLRMADDDFPDAIMYEMPVSNAGARCRYIIYEKGLDDGTIQIEAPSAIGGLKSKEYLEIHPMGKMPALVTETGEAIPESDTIARWLLYTYADRSPSFVPADVKEHTLAGILTRWHDCYLQPIQGALYKAAPNWGLASRAETVREIVRQLGVVEGLVSESGPYLTGAELSLADATVFPTCIFFAFMLPKFGYETDAFFGPKLKRWWEHMTTSEAVAMRIHAEVLGALDGWEAAGRWDTILGAGLRDDAPATIFDKIIAKEIPADVLYEDDKCLAFRDINPAAPTHFLVIPKQREGLTQLRNATEDHVGLLGHLMLVAGRVATEQNLEGFRVVVNDGAQGGQEVFHLHLHVLGGRQMSWPPG</sequence>
<dbReference type="CDD" id="cd00570">
    <property type="entry name" value="GST_N_family"/>
    <property type="match status" value="1"/>
</dbReference>
<dbReference type="PROSITE" id="PS51084">
    <property type="entry name" value="HIT_2"/>
    <property type="match status" value="1"/>
</dbReference>
<organism evidence="8">
    <name type="scientific">Heterosigma akashiwo</name>
    <name type="common">Chromophytic alga</name>
    <name type="synonym">Heterosigma carterae</name>
    <dbReference type="NCBI Taxonomy" id="2829"/>
    <lineage>
        <taxon>Eukaryota</taxon>
        <taxon>Sar</taxon>
        <taxon>Stramenopiles</taxon>
        <taxon>Ochrophyta</taxon>
        <taxon>Raphidophyceae</taxon>
        <taxon>Chattonellales</taxon>
        <taxon>Chattonellaceae</taxon>
        <taxon>Heterosigma</taxon>
    </lineage>
</organism>
<dbReference type="CDD" id="cd00299">
    <property type="entry name" value="GST_C_family"/>
    <property type="match status" value="1"/>
</dbReference>
<dbReference type="InterPro" id="IPR036282">
    <property type="entry name" value="Glutathione-S-Trfase_C_sf"/>
</dbReference>
<dbReference type="InterPro" id="IPR040079">
    <property type="entry name" value="Glutathione_S-Trfase"/>
</dbReference>
<dbReference type="InterPro" id="IPR001310">
    <property type="entry name" value="Histidine_triad_HIT"/>
</dbReference>
<evidence type="ECO:0008006" key="9">
    <source>
        <dbReference type="Google" id="ProtNLM"/>
    </source>
</evidence>
<dbReference type="FunFam" id="3.30.428.10:FF:000005">
    <property type="entry name" value="Histidine triad nucleotide-binding protein 1"/>
    <property type="match status" value="1"/>
</dbReference>
<feature type="short sequence motif" description="Histidine triad motif" evidence="2 3">
    <location>
        <begin position="384"/>
        <end position="388"/>
    </location>
</feature>
<dbReference type="PRINTS" id="PR00332">
    <property type="entry name" value="HISTRIAD"/>
</dbReference>
<dbReference type="Pfam" id="PF01230">
    <property type="entry name" value="HIT"/>
    <property type="match status" value="1"/>
</dbReference>
<feature type="domain" description="GST N-terminal" evidence="5">
    <location>
        <begin position="50"/>
        <end position="134"/>
    </location>
</feature>
<dbReference type="AlphaFoldDB" id="A0A6V3BGT8"/>
<evidence type="ECO:0000313" key="8">
    <source>
        <dbReference type="EMBL" id="CAE0637626.1"/>
    </source>
</evidence>
<dbReference type="EMBL" id="HBIU01035668">
    <property type="protein sequence ID" value="CAE0637626.1"/>
    <property type="molecule type" value="Transcribed_RNA"/>
</dbReference>
<dbReference type="SUPFAM" id="SSF54197">
    <property type="entry name" value="HIT-like"/>
    <property type="match status" value="1"/>
</dbReference>
<feature type="active site" description="Tele-AMP-histidine intermediate" evidence="1">
    <location>
        <position position="386"/>
    </location>
</feature>
<reference evidence="8" key="1">
    <citation type="submission" date="2021-01" db="EMBL/GenBank/DDBJ databases">
        <authorList>
            <person name="Corre E."/>
            <person name="Pelletier E."/>
            <person name="Niang G."/>
            <person name="Scheremetjew M."/>
            <person name="Finn R."/>
            <person name="Kale V."/>
            <person name="Holt S."/>
            <person name="Cochrane G."/>
            <person name="Meng A."/>
            <person name="Brown T."/>
            <person name="Cohen L."/>
        </authorList>
    </citation>
    <scope>NUCLEOTIDE SEQUENCE</scope>
    <source>
        <strain evidence="8">CCMP3107</strain>
    </source>
</reference>
<dbReference type="PROSITE" id="PS50405">
    <property type="entry name" value="GST_CTER"/>
    <property type="match status" value="1"/>
</dbReference>
<dbReference type="SFLD" id="SFLDS00019">
    <property type="entry name" value="Glutathione_Transferase_(cytos"/>
    <property type="match status" value="1"/>
</dbReference>
<evidence type="ECO:0000259" key="7">
    <source>
        <dbReference type="PROSITE" id="PS51084"/>
    </source>
</evidence>
<dbReference type="SUPFAM" id="SSF47616">
    <property type="entry name" value="GST C-terminal domain-like"/>
    <property type="match status" value="1"/>
</dbReference>
<dbReference type="Gene3D" id="3.40.30.10">
    <property type="entry name" value="Glutaredoxin"/>
    <property type="match status" value="1"/>
</dbReference>
<dbReference type="Pfam" id="PF13410">
    <property type="entry name" value="GST_C_2"/>
    <property type="match status" value="1"/>
</dbReference>
<dbReference type="InterPro" id="IPR019808">
    <property type="entry name" value="Histidine_triad_CS"/>
</dbReference>
<accession>A0A6V3BGT8</accession>
<dbReference type="PANTHER" id="PTHR23089">
    <property type="entry name" value="HISTIDINE TRIAD HIT PROTEIN"/>
    <property type="match status" value="1"/>
</dbReference>
<dbReference type="Gene3D" id="3.30.428.10">
    <property type="entry name" value="HIT-like"/>
    <property type="match status" value="1"/>
</dbReference>
<dbReference type="InterPro" id="IPR010987">
    <property type="entry name" value="Glutathione-S-Trfase_C-like"/>
</dbReference>
<evidence type="ECO:0000259" key="5">
    <source>
        <dbReference type="PROSITE" id="PS50404"/>
    </source>
</evidence>
<evidence type="ECO:0000259" key="6">
    <source>
        <dbReference type="PROSITE" id="PS50405"/>
    </source>
</evidence>
<dbReference type="InterPro" id="IPR011146">
    <property type="entry name" value="HIT-like"/>
</dbReference>
<evidence type="ECO:0000256" key="4">
    <source>
        <dbReference type="SAM" id="SignalP"/>
    </source>
</evidence>
<dbReference type="PROSITE" id="PS00892">
    <property type="entry name" value="HIT_1"/>
    <property type="match status" value="1"/>
</dbReference>
<evidence type="ECO:0000256" key="3">
    <source>
        <dbReference type="PROSITE-ProRule" id="PRU00464"/>
    </source>
</evidence>
<evidence type="ECO:0000256" key="1">
    <source>
        <dbReference type="PIRSR" id="PIRSR601310-1"/>
    </source>
</evidence>
<name>A0A6V3BGT8_HETAK</name>
<dbReference type="SUPFAM" id="SSF52833">
    <property type="entry name" value="Thioredoxin-like"/>
    <property type="match status" value="1"/>
</dbReference>
<protein>
    <recommendedName>
        <fullName evidence="9">HIT domain-containing protein</fullName>
    </recommendedName>
</protein>
<dbReference type="Pfam" id="PF13417">
    <property type="entry name" value="GST_N_3"/>
    <property type="match status" value="1"/>
</dbReference>
<dbReference type="InterPro" id="IPR004045">
    <property type="entry name" value="Glutathione_S-Trfase_N"/>
</dbReference>